<evidence type="ECO:0000256" key="7">
    <source>
        <dbReference type="SAM" id="Coils"/>
    </source>
</evidence>
<dbReference type="PANTHER" id="PTHR30033">
    <property type="entry name" value="FLAGELLAR HOOK-ASSOCIATED PROTEIN 1"/>
    <property type="match status" value="1"/>
</dbReference>
<keyword evidence="5" id="KW-0964">Secreted</keyword>
<sequence length="509" mass="51881">MSLDAALLTARSGILHTQRALAAAANDIANADTAGHTKKTVASRAVQADGVGIGVRSLAPSRDVDEALVTELNARRAAAAGAEVRLRLLQGIEAAHGRTEAGDGLGDLMAALRVGFEDLRADPAEPGRQAALLLDAVALAARLNETSAAVQQARQQAQDGIVAEVARINEALREIAGLTREIRDQIALTGHAAALEDRRDAAIARLSESLEVRALKREDGSLVLVARGGMVLPLDERADAFATADASLGPSAFHGSGGTIPDITLGGVDVTRSLLGGRLAEYVALRDATLPRYQAELDLAAANLAARFEGQGLRLFTDAAGSVPDPTLAYAGGAMVGFAGTIRVNPAVAANPALLRDGTHAVAGSLSGPSAFTPNPPGGPAGFTTLLDRVLDFTFGRDAQAGVGWPPIATAGLGPDGTLASPFGAPPTLEAYAGLLTAVHTADRAAASAALSGAQALVGGLEARFAQRSGVDVDQEMAAMVALQNAYAANARVLSTVQAMWDALLGAVR</sequence>
<protein>
    <recommendedName>
        <fullName evidence="4">Flagellar hook-associated protein 1</fullName>
    </recommendedName>
</protein>
<feature type="domain" description="Flagellar hook-associated protein FlgK helical" evidence="9">
    <location>
        <begin position="101"/>
        <end position="311"/>
    </location>
</feature>
<proteinExistence type="inferred from homology"/>
<evidence type="ECO:0000259" key="8">
    <source>
        <dbReference type="Pfam" id="PF06429"/>
    </source>
</evidence>
<comment type="similarity">
    <text evidence="3">Belongs to the flagella basal body rod proteins family.</text>
</comment>
<feature type="coiled-coil region" evidence="7">
    <location>
        <begin position="136"/>
        <end position="188"/>
    </location>
</feature>
<feature type="domain" description="Flagellar basal-body/hook protein C-terminal" evidence="8">
    <location>
        <begin position="467"/>
        <end position="505"/>
    </location>
</feature>
<dbReference type="AlphaFoldDB" id="A0A840Y936"/>
<name>A0A840Y936_9PROT</name>
<keyword evidence="7" id="KW-0175">Coiled coil</keyword>
<dbReference type="GO" id="GO:0044780">
    <property type="term" value="P:bacterial-type flagellum assembly"/>
    <property type="evidence" value="ECO:0007669"/>
    <property type="project" value="InterPro"/>
</dbReference>
<evidence type="ECO:0000256" key="2">
    <source>
        <dbReference type="ARBA" id="ARBA00004613"/>
    </source>
</evidence>
<evidence type="ECO:0000256" key="5">
    <source>
        <dbReference type="ARBA" id="ARBA00022525"/>
    </source>
</evidence>
<organism evidence="10 11">
    <name type="scientific">Neoroseomonas alkaliterrae</name>
    <dbReference type="NCBI Taxonomy" id="1452450"/>
    <lineage>
        <taxon>Bacteria</taxon>
        <taxon>Pseudomonadati</taxon>
        <taxon>Pseudomonadota</taxon>
        <taxon>Alphaproteobacteria</taxon>
        <taxon>Acetobacterales</taxon>
        <taxon>Acetobacteraceae</taxon>
        <taxon>Neoroseomonas</taxon>
    </lineage>
</organism>
<evidence type="ECO:0000313" key="10">
    <source>
        <dbReference type="EMBL" id="MBB5690543.1"/>
    </source>
</evidence>
<dbReference type="InterPro" id="IPR010930">
    <property type="entry name" value="Flg_bb/hook_C_dom"/>
</dbReference>
<dbReference type="GO" id="GO:0009424">
    <property type="term" value="C:bacterial-type flagellum hook"/>
    <property type="evidence" value="ECO:0007669"/>
    <property type="project" value="InterPro"/>
</dbReference>
<evidence type="ECO:0000313" key="11">
    <source>
        <dbReference type="Proteomes" id="UP000562254"/>
    </source>
</evidence>
<dbReference type="InterPro" id="IPR002371">
    <property type="entry name" value="FlgK"/>
</dbReference>
<keyword evidence="6" id="KW-0975">Bacterial flagellum</keyword>
<dbReference type="Pfam" id="PF06429">
    <property type="entry name" value="Flg_bbr_C"/>
    <property type="match status" value="1"/>
</dbReference>
<evidence type="ECO:0000256" key="4">
    <source>
        <dbReference type="ARBA" id="ARBA00016244"/>
    </source>
</evidence>
<dbReference type="GO" id="GO:0005198">
    <property type="term" value="F:structural molecule activity"/>
    <property type="evidence" value="ECO:0007669"/>
    <property type="project" value="InterPro"/>
</dbReference>
<dbReference type="RefSeq" id="WP_184485437.1">
    <property type="nucleotide sequence ID" value="NZ_JAAEDJ010000186.1"/>
</dbReference>
<dbReference type="Pfam" id="PF22638">
    <property type="entry name" value="FlgK_D1"/>
    <property type="match status" value="1"/>
</dbReference>
<dbReference type="GO" id="GO:0005576">
    <property type="term" value="C:extracellular region"/>
    <property type="evidence" value="ECO:0007669"/>
    <property type="project" value="UniProtKB-SubCell"/>
</dbReference>
<reference evidence="10 11" key="1">
    <citation type="submission" date="2020-08" db="EMBL/GenBank/DDBJ databases">
        <title>Genomic Encyclopedia of Type Strains, Phase IV (KMG-IV): sequencing the most valuable type-strain genomes for metagenomic binning, comparative biology and taxonomic classification.</title>
        <authorList>
            <person name="Goeker M."/>
        </authorList>
    </citation>
    <scope>NUCLEOTIDE SEQUENCE [LARGE SCALE GENOMIC DNA]</scope>
    <source>
        <strain evidence="10 11">DSM 25895</strain>
    </source>
</reference>
<accession>A0A840Y936</accession>
<dbReference type="Proteomes" id="UP000562254">
    <property type="component" value="Unassembled WGS sequence"/>
</dbReference>
<keyword evidence="11" id="KW-1185">Reference proteome</keyword>
<gene>
    <name evidence="10" type="ORF">FHS88_002678</name>
</gene>
<evidence type="ECO:0000259" key="9">
    <source>
        <dbReference type="Pfam" id="PF22638"/>
    </source>
</evidence>
<evidence type="ECO:0000256" key="1">
    <source>
        <dbReference type="ARBA" id="ARBA00004365"/>
    </source>
</evidence>
<keyword evidence="10" id="KW-0966">Cell projection</keyword>
<comment type="subcellular location">
    <subcellularLocation>
        <location evidence="1">Bacterial flagellum</location>
    </subcellularLocation>
    <subcellularLocation>
        <location evidence="2">Secreted</location>
    </subcellularLocation>
</comment>
<keyword evidence="10" id="KW-0969">Cilium</keyword>
<evidence type="ECO:0000256" key="3">
    <source>
        <dbReference type="ARBA" id="ARBA00009677"/>
    </source>
</evidence>
<dbReference type="PANTHER" id="PTHR30033:SF2">
    <property type="entry name" value="FLAGELLAR HOOK PROTEIN"/>
    <property type="match status" value="1"/>
</dbReference>
<dbReference type="InterPro" id="IPR053927">
    <property type="entry name" value="FlgK_helical"/>
</dbReference>
<dbReference type="EMBL" id="JACIJE010000007">
    <property type="protein sequence ID" value="MBB5690543.1"/>
    <property type="molecule type" value="Genomic_DNA"/>
</dbReference>
<dbReference type="SUPFAM" id="SSF64518">
    <property type="entry name" value="Phase 1 flagellin"/>
    <property type="match status" value="1"/>
</dbReference>
<keyword evidence="10" id="KW-0282">Flagellum</keyword>
<comment type="caution">
    <text evidence="10">The sequence shown here is derived from an EMBL/GenBank/DDBJ whole genome shotgun (WGS) entry which is preliminary data.</text>
</comment>
<evidence type="ECO:0000256" key="6">
    <source>
        <dbReference type="ARBA" id="ARBA00023143"/>
    </source>
</evidence>